<dbReference type="RefSeq" id="WP_173124197.1">
    <property type="nucleotide sequence ID" value="NZ_CBCSGW010000008.1"/>
</dbReference>
<protein>
    <submittedName>
        <fullName evidence="5">Golgi phosphoprotein 3 GPP34</fullName>
    </submittedName>
</protein>
<dbReference type="Gene3D" id="1.10.3630.10">
    <property type="entry name" value="yeast vps74-n-term truncation variant domain like"/>
    <property type="match status" value="1"/>
</dbReference>
<dbReference type="EMBL" id="JAAATY010000001">
    <property type="protein sequence ID" value="NRN63467.1"/>
    <property type="molecule type" value="Genomic_DNA"/>
</dbReference>
<evidence type="ECO:0000313" key="6">
    <source>
        <dbReference type="Proteomes" id="UP000763557"/>
    </source>
</evidence>
<sequence>MRLSGLSLSESLFFLGHDPFTGKARIRGHVLDIGLAAAALADLLCDERLTLDRGTVVPVSRYATGEPIADRMLERVIAEPERYGVRDWVEHLAESIFDIVVENLTVRELVIPQEKRGMFRHSLHYQPADLRIASTPRAAIRSAMLGRTECDLPVATLALIAWTIGLDKVCAPESLTEWVERAKEVIVAPFDGLIAGTGAAVHGGNRR</sequence>
<evidence type="ECO:0000313" key="5">
    <source>
        <dbReference type="EMBL" id="NRN63467.1"/>
    </source>
</evidence>
<evidence type="ECO:0000256" key="4">
    <source>
        <dbReference type="ARBA" id="ARBA00023136"/>
    </source>
</evidence>
<organism evidence="5 6">
    <name type="scientific">Kibdelosporangium persicum</name>
    <dbReference type="NCBI Taxonomy" id="2698649"/>
    <lineage>
        <taxon>Bacteria</taxon>
        <taxon>Bacillati</taxon>
        <taxon>Actinomycetota</taxon>
        <taxon>Actinomycetes</taxon>
        <taxon>Pseudonocardiales</taxon>
        <taxon>Pseudonocardiaceae</taxon>
        <taxon>Kibdelosporangium</taxon>
    </lineage>
</organism>
<dbReference type="InterPro" id="IPR008628">
    <property type="entry name" value="GPP34-like"/>
</dbReference>
<reference evidence="5 6" key="1">
    <citation type="submission" date="2020-01" db="EMBL/GenBank/DDBJ databases">
        <title>Kibdelosporangium persica a novel Actinomycetes from a hot desert in Iran.</title>
        <authorList>
            <person name="Safaei N."/>
            <person name="Zaburannyi N."/>
            <person name="Mueller R."/>
            <person name="Wink J."/>
        </authorList>
    </citation>
    <scope>NUCLEOTIDE SEQUENCE [LARGE SCALE GENOMIC DNA]</scope>
    <source>
        <strain evidence="5 6">4NS15</strain>
    </source>
</reference>
<gene>
    <name evidence="5" type="ORF">GC106_6680</name>
</gene>
<dbReference type="Pfam" id="PF05719">
    <property type="entry name" value="GPP34"/>
    <property type="match status" value="1"/>
</dbReference>
<keyword evidence="2" id="KW-0333">Golgi apparatus</keyword>
<keyword evidence="3" id="KW-0446">Lipid-binding</keyword>
<comment type="subcellular location">
    <subcellularLocation>
        <location evidence="1">Golgi apparatus membrane</location>
        <topology evidence="1">Peripheral membrane protein</topology>
        <orientation evidence="1">Cytoplasmic side</orientation>
    </subcellularLocation>
</comment>
<evidence type="ECO:0000256" key="1">
    <source>
        <dbReference type="ARBA" id="ARBA00004255"/>
    </source>
</evidence>
<accession>A0ABX2EXM2</accession>
<comment type="caution">
    <text evidence="5">The sequence shown here is derived from an EMBL/GenBank/DDBJ whole genome shotgun (WGS) entry which is preliminary data.</text>
</comment>
<evidence type="ECO:0000256" key="2">
    <source>
        <dbReference type="ARBA" id="ARBA00023034"/>
    </source>
</evidence>
<dbReference type="Proteomes" id="UP000763557">
    <property type="component" value="Unassembled WGS sequence"/>
</dbReference>
<keyword evidence="6" id="KW-1185">Reference proteome</keyword>
<dbReference type="InterPro" id="IPR038261">
    <property type="entry name" value="GPP34-like_sf"/>
</dbReference>
<evidence type="ECO:0000256" key="3">
    <source>
        <dbReference type="ARBA" id="ARBA00023121"/>
    </source>
</evidence>
<keyword evidence="4" id="KW-0472">Membrane</keyword>
<proteinExistence type="predicted"/>
<name>A0ABX2EXM2_9PSEU</name>